<keyword evidence="3" id="KW-0645">Protease</keyword>
<dbReference type="GO" id="GO:0080120">
    <property type="term" value="P:CAAX-box protein maturation"/>
    <property type="evidence" value="ECO:0007669"/>
    <property type="project" value="UniProtKB-ARBA"/>
</dbReference>
<dbReference type="EMBL" id="DVON01000146">
    <property type="protein sequence ID" value="HIV12790.1"/>
    <property type="molecule type" value="Genomic_DNA"/>
</dbReference>
<evidence type="ECO:0000313" key="4">
    <source>
        <dbReference type="Proteomes" id="UP000886723"/>
    </source>
</evidence>
<keyword evidence="1" id="KW-0472">Membrane</keyword>
<accession>A0A9D1T5P5</accession>
<dbReference type="AlphaFoldDB" id="A0A9D1T5P5"/>
<keyword evidence="3" id="KW-0378">Hydrolase</keyword>
<protein>
    <submittedName>
        <fullName evidence="3">CPBP family intramembrane metalloprotease</fullName>
    </submittedName>
</protein>
<reference evidence="3" key="2">
    <citation type="journal article" date="2021" name="PeerJ">
        <title>Extensive microbial diversity within the chicken gut microbiome revealed by metagenomics and culture.</title>
        <authorList>
            <person name="Gilroy R."/>
            <person name="Ravi A."/>
            <person name="Getino M."/>
            <person name="Pursley I."/>
            <person name="Horton D.L."/>
            <person name="Alikhan N.F."/>
            <person name="Baker D."/>
            <person name="Gharbi K."/>
            <person name="Hall N."/>
            <person name="Watson M."/>
            <person name="Adriaenssens E.M."/>
            <person name="Foster-Nyarko E."/>
            <person name="Jarju S."/>
            <person name="Secka A."/>
            <person name="Antonio M."/>
            <person name="Oren A."/>
            <person name="Chaudhuri R.R."/>
            <person name="La Ragione R."/>
            <person name="Hildebrand F."/>
            <person name="Pallen M.J."/>
        </authorList>
    </citation>
    <scope>NUCLEOTIDE SEQUENCE</scope>
    <source>
        <strain evidence="3">ChiBcec2-4451</strain>
    </source>
</reference>
<dbReference type="Pfam" id="PF02517">
    <property type="entry name" value="Rce1-like"/>
    <property type="match status" value="1"/>
</dbReference>
<feature type="transmembrane region" description="Helical" evidence="1">
    <location>
        <begin position="86"/>
        <end position="107"/>
    </location>
</feature>
<sequence length="183" mass="19206">MNRKLSTPKTISGIVAALLVLIAAQSSALVAGEILLRQGIPGAICNVIIGVIYAALVCGLAALVCGKLLKVSMRKMRLPGFSVRPIWLAAAVFMPLLLLCCCRIAGGHWERNFPTAGEAWAIVTGAVVFYGFAAGLVEEIVFRGLIMGCLEKRLGVPTAVLLPSLLFGAVHIIGNDLDPVSAL</sequence>
<dbReference type="InterPro" id="IPR003675">
    <property type="entry name" value="Rce1/LyrA-like_dom"/>
</dbReference>
<keyword evidence="1" id="KW-0812">Transmembrane</keyword>
<keyword evidence="3" id="KW-0482">Metalloprotease</keyword>
<feature type="transmembrane region" description="Helical" evidence="1">
    <location>
        <begin position="40"/>
        <end position="65"/>
    </location>
</feature>
<feature type="transmembrane region" description="Helical" evidence="1">
    <location>
        <begin position="154"/>
        <end position="174"/>
    </location>
</feature>
<comment type="caution">
    <text evidence="3">The sequence shown here is derived from an EMBL/GenBank/DDBJ whole genome shotgun (WGS) entry which is preliminary data.</text>
</comment>
<dbReference type="GO" id="GO:0008237">
    <property type="term" value="F:metallopeptidase activity"/>
    <property type="evidence" value="ECO:0007669"/>
    <property type="project" value="UniProtKB-KW"/>
</dbReference>
<name>A0A9D1T5P5_9FIRM</name>
<feature type="transmembrane region" description="Helical" evidence="1">
    <location>
        <begin position="119"/>
        <end position="142"/>
    </location>
</feature>
<dbReference type="Proteomes" id="UP000886723">
    <property type="component" value="Unassembled WGS sequence"/>
</dbReference>
<evidence type="ECO:0000256" key="1">
    <source>
        <dbReference type="SAM" id="Phobius"/>
    </source>
</evidence>
<feature type="domain" description="CAAX prenyl protease 2/Lysostaphin resistance protein A-like" evidence="2">
    <location>
        <begin position="125"/>
        <end position="174"/>
    </location>
</feature>
<organism evidence="3 4">
    <name type="scientific">Candidatus Pullilachnospira stercoravium</name>
    <dbReference type="NCBI Taxonomy" id="2840913"/>
    <lineage>
        <taxon>Bacteria</taxon>
        <taxon>Bacillati</taxon>
        <taxon>Bacillota</taxon>
        <taxon>Clostridia</taxon>
        <taxon>Lachnospirales</taxon>
        <taxon>Lachnospiraceae</taxon>
        <taxon>Lachnospiraceae incertae sedis</taxon>
        <taxon>Candidatus Pullilachnospira</taxon>
    </lineage>
</organism>
<reference evidence="3" key="1">
    <citation type="submission" date="2020-10" db="EMBL/GenBank/DDBJ databases">
        <authorList>
            <person name="Gilroy R."/>
        </authorList>
    </citation>
    <scope>NUCLEOTIDE SEQUENCE</scope>
    <source>
        <strain evidence="3">ChiBcec2-4451</strain>
    </source>
</reference>
<proteinExistence type="predicted"/>
<evidence type="ECO:0000259" key="2">
    <source>
        <dbReference type="Pfam" id="PF02517"/>
    </source>
</evidence>
<gene>
    <name evidence="3" type="ORF">IAA63_06595</name>
</gene>
<evidence type="ECO:0000313" key="3">
    <source>
        <dbReference type="EMBL" id="HIV12790.1"/>
    </source>
</evidence>
<keyword evidence="1" id="KW-1133">Transmembrane helix</keyword>
<dbReference type="GO" id="GO:0004175">
    <property type="term" value="F:endopeptidase activity"/>
    <property type="evidence" value="ECO:0007669"/>
    <property type="project" value="UniProtKB-ARBA"/>
</dbReference>